<comment type="caution">
    <text evidence="9">The sequence shown here is derived from an EMBL/GenBank/DDBJ whole genome shotgun (WGS) entry which is preliminary data.</text>
</comment>
<dbReference type="OrthoDB" id="4236860at2759"/>
<dbReference type="Pfam" id="PF04082">
    <property type="entry name" value="Fungal_trans"/>
    <property type="match status" value="1"/>
</dbReference>
<dbReference type="GO" id="GO:0005634">
    <property type="term" value="C:nucleus"/>
    <property type="evidence" value="ECO:0007669"/>
    <property type="project" value="TreeGrafter"/>
</dbReference>
<evidence type="ECO:0000256" key="5">
    <source>
        <dbReference type="ARBA" id="ARBA00023163"/>
    </source>
</evidence>
<dbReference type="EMBL" id="JAPQKL010000006">
    <property type="protein sequence ID" value="KAJ5124327.1"/>
    <property type="molecule type" value="Genomic_DNA"/>
</dbReference>
<dbReference type="GO" id="GO:0000978">
    <property type="term" value="F:RNA polymerase II cis-regulatory region sequence-specific DNA binding"/>
    <property type="evidence" value="ECO:0007669"/>
    <property type="project" value="TreeGrafter"/>
</dbReference>
<dbReference type="GeneID" id="81408066"/>
<dbReference type="CDD" id="cd12148">
    <property type="entry name" value="fungal_TF_MHR"/>
    <property type="match status" value="1"/>
</dbReference>
<dbReference type="PANTHER" id="PTHR31944">
    <property type="entry name" value="HEME-RESPONSIVE ZINC FINGER TRANSCRIPTION FACTOR HAP1"/>
    <property type="match status" value="1"/>
</dbReference>
<evidence type="ECO:0000313" key="10">
    <source>
        <dbReference type="Proteomes" id="UP001149079"/>
    </source>
</evidence>
<dbReference type="GO" id="GO:0008270">
    <property type="term" value="F:zinc ion binding"/>
    <property type="evidence" value="ECO:0007669"/>
    <property type="project" value="InterPro"/>
</dbReference>
<name>A0A9W9GMS3_9EURO</name>
<keyword evidence="10" id="KW-1185">Reference proteome</keyword>
<feature type="compositionally biased region" description="Polar residues" evidence="7">
    <location>
        <begin position="89"/>
        <end position="104"/>
    </location>
</feature>
<dbReference type="SMART" id="SM00066">
    <property type="entry name" value="GAL4"/>
    <property type="match status" value="1"/>
</dbReference>
<dbReference type="Proteomes" id="UP001149079">
    <property type="component" value="Unassembled WGS sequence"/>
</dbReference>
<keyword evidence="3" id="KW-0805">Transcription regulation</keyword>
<dbReference type="PANTHER" id="PTHR31944:SF130">
    <property type="entry name" value="ZN(II)2CYS6 TRANSCRIPTION FACTO (EUROFUNG)"/>
    <property type="match status" value="1"/>
</dbReference>
<dbReference type="Gene3D" id="4.10.240.10">
    <property type="entry name" value="Zn(2)-C6 fungal-type DNA-binding domain"/>
    <property type="match status" value="1"/>
</dbReference>
<sequence>MDVQGNAQAERVRKRRRRTMACTQCRTRKLRCDREYPTCSRCQKSRTPSKCTYEDGFLWQQPTTVSTTTFASDRSSAVPLPRIDHTPVGTPSDSGIATGSTRTEPFQMSEPRLTMAGGPMHHDYHGLAGNALAPPYRGRPHDRERKDCFLETVLGAPKAAVNQEPYVNADLLQRPKRPAPAPEQRSQVPSQVDDEHCDDEEEPLSPADQLGISPRIMMRGHETKTRFSGSGIFANLVAQFPDIRSFAEEIKHSTPVLTNLQPDLRRVKRGLFKHKVLSQTIPDPTTASLISMLPSRGVVDELVGLYLTYVESTHRILHVPSFLRELDQFWAMRGSPDSISAAFAAQVLLVLACAWNFADFASLQSKSIGELKCQTAIEWTMHAGKWIENLHTKRPEITSLRLSILLILAHNSHGMKRSQAWLSTSNLVKQAMMAGYHRDPSRYARISTFNKEMRRRIWITIVELDLQVALDRGMPPSVQSFDYDASPGSNIYDDEIHENSTDVPENRPLGEVTDSSFQSVLSRSLPLRLQACSLMHSPQITCRYEDIQRLDGELSRHLSWIPAWVTPDPSNVASEQKVILWKSLIETKISQSLLSIHTPFAIEARREALFAPSARSRMDSAIRILSIQRQVREISRPLSLCMLGEWTLHAYITICQLLHTTKSNTTRAPCHPVSSTFLLHNIPGIPESLLSLVETALVALEERSLLFTKGAKDYYFLSTIVALVKARLWPDQAIVYKQQVVERILSFAQVLFSRHANCDHLDERGLGDFKSNQLAIFKAVPAMIPQPIEFDRNGMLPPPQPGATQVQEFDPFLEIFNWEDLTSVTFPC</sequence>
<feature type="region of interest" description="Disordered" evidence="7">
    <location>
        <begin position="78"/>
        <end position="104"/>
    </location>
</feature>
<evidence type="ECO:0000256" key="6">
    <source>
        <dbReference type="ARBA" id="ARBA00023242"/>
    </source>
</evidence>
<dbReference type="AlphaFoldDB" id="A0A9W9GMS3"/>
<dbReference type="PROSITE" id="PS00463">
    <property type="entry name" value="ZN2_CY6_FUNGAL_1"/>
    <property type="match status" value="1"/>
</dbReference>
<dbReference type="RefSeq" id="XP_056518726.1">
    <property type="nucleotide sequence ID" value="XM_056668896.1"/>
</dbReference>
<evidence type="ECO:0000313" key="9">
    <source>
        <dbReference type="EMBL" id="KAJ5124327.1"/>
    </source>
</evidence>
<dbReference type="CDD" id="cd00067">
    <property type="entry name" value="GAL4"/>
    <property type="match status" value="1"/>
</dbReference>
<reference evidence="9" key="1">
    <citation type="submission" date="2022-11" db="EMBL/GenBank/DDBJ databases">
        <authorList>
            <person name="Petersen C."/>
        </authorList>
    </citation>
    <scope>NUCLEOTIDE SEQUENCE</scope>
    <source>
        <strain evidence="9">IBT 22155</strain>
    </source>
</reference>
<evidence type="ECO:0000259" key="8">
    <source>
        <dbReference type="PROSITE" id="PS50048"/>
    </source>
</evidence>
<evidence type="ECO:0000256" key="2">
    <source>
        <dbReference type="ARBA" id="ARBA00022833"/>
    </source>
</evidence>
<dbReference type="InterPro" id="IPR007219">
    <property type="entry name" value="XnlR_reg_dom"/>
</dbReference>
<keyword evidence="5" id="KW-0804">Transcription</keyword>
<dbReference type="GO" id="GO:0001228">
    <property type="term" value="F:DNA-binding transcription activator activity, RNA polymerase II-specific"/>
    <property type="evidence" value="ECO:0007669"/>
    <property type="project" value="TreeGrafter"/>
</dbReference>
<feature type="region of interest" description="Disordered" evidence="7">
    <location>
        <begin position="172"/>
        <end position="213"/>
    </location>
</feature>
<proteinExistence type="predicted"/>
<evidence type="ECO:0000256" key="7">
    <source>
        <dbReference type="SAM" id="MobiDB-lite"/>
    </source>
</evidence>
<evidence type="ECO:0000256" key="4">
    <source>
        <dbReference type="ARBA" id="ARBA00023125"/>
    </source>
</evidence>
<dbReference type="InterPro" id="IPR051430">
    <property type="entry name" value="Fungal_TF_Env_Response"/>
</dbReference>
<keyword evidence="2" id="KW-0862">Zinc</keyword>
<organism evidence="9 10">
    <name type="scientific">Penicillium bovifimosum</name>
    <dbReference type="NCBI Taxonomy" id="126998"/>
    <lineage>
        <taxon>Eukaryota</taxon>
        <taxon>Fungi</taxon>
        <taxon>Dikarya</taxon>
        <taxon>Ascomycota</taxon>
        <taxon>Pezizomycotina</taxon>
        <taxon>Eurotiomycetes</taxon>
        <taxon>Eurotiomycetidae</taxon>
        <taxon>Eurotiales</taxon>
        <taxon>Aspergillaceae</taxon>
        <taxon>Penicillium</taxon>
    </lineage>
</organism>
<keyword evidence="4" id="KW-0238">DNA-binding</keyword>
<dbReference type="GO" id="GO:0006351">
    <property type="term" value="P:DNA-templated transcription"/>
    <property type="evidence" value="ECO:0007669"/>
    <property type="project" value="InterPro"/>
</dbReference>
<dbReference type="InterPro" id="IPR036864">
    <property type="entry name" value="Zn2-C6_fun-type_DNA-bd_sf"/>
</dbReference>
<keyword evidence="1" id="KW-0479">Metal-binding</keyword>
<evidence type="ECO:0000256" key="1">
    <source>
        <dbReference type="ARBA" id="ARBA00022723"/>
    </source>
</evidence>
<protein>
    <recommendedName>
        <fullName evidence="8">Zn(2)-C6 fungal-type domain-containing protein</fullName>
    </recommendedName>
</protein>
<gene>
    <name evidence="9" type="ORF">N7515_008152</name>
</gene>
<dbReference type="SMART" id="SM00906">
    <property type="entry name" value="Fungal_trans"/>
    <property type="match status" value="1"/>
</dbReference>
<dbReference type="Pfam" id="PF00172">
    <property type="entry name" value="Zn_clus"/>
    <property type="match status" value="1"/>
</dbReference>
<dbReference type="InterPro" id="IPR001138">
    <property type="entry name" value="Zn2Cys6_DnaBD"/>
</dbReference>
<keyword evidence="6" id="KW-0539">Nucleus</keyword>
<accession>A0A9W9GMS3</accession>
<reference evidence="9" key="2">
    <citation type="journal article" date="2023" name="IMA Fungus">
        <title>Comparative genomic study of the Penicillium genus elucidates a diverse pangenome and 15 lateral gene transfer events.</title>
        <authorList>
            <person name="Petersen C."/>
            <person name="Sorensen T."/>
            <person name="Nielsen M.R."/>
            <person name="Sondergaard T.E."/>
            <person name="Sorensen J.L."/>
            <person name="Fitzpatrick D.A."/>
            <person name="Frisvad J.C."/>
            <person name="Nielsen K.L."/>
        </authorList>
    </citation>
    <scope>NUCLEOTIDE SEQUENCE</scope>
    <source>
        <strain evidence="9">IBT 22155</strain>
    </source>
</reference>
<dbReference type="PROSITE" id="PS50048">
    <property type="entry name" value="ZN2_CY6_FUNGAL_2"/>
    <property type="match status" value="1"/>
</dbReference>
<evidence type="ECO:0000256" key="3">
    <source>
        <dbReference type="ARBA" id="ARBA00023015"/>
    </source>
</evidence>
<dbReference type="SUPFAM" id="SSF57701">
    <property type="entry name" value="Zn2/Cys6 DNA-binding domain"/>
    <property type="match status" value="1"/>
</dbReference>
<feature type="domain" description="Zn(2)-C6 fungal-type" evidence="8">
    <location>
        <begin position="21"/>
        <end position="53"/>
    </location>
</feature>